<evidence type="ECO:0000313" key="2">
    <source>
        <dbReference type="Proteomes" id="UP000011770"/>
    </source>
</evidence>
<dbReference type="Proteomes" id="UP000011770">
    <property type="component" value="Unassembled WGS sequence"/>
</dbReference>
<organism evidence="1 2">
    <name type="scientific">Leptospira weilii serovar Topaz str. LT2116</name>
    <dbReference type="NCBI Taxonomy" id="1088540"/>
    <lineage>
        <taxon>Bacteria</taxon>
        <taxon>Pseudomonadati</taxon>
        <taxon>Spirochaetota</taxon>
        <taxon>Spirochaetia</taxon>
        <taxon>Leptospirales</taxon>
        <taxon>Leptospiraceae</taxon>
        <taxon>Leptospira</taxon>
    </lineage>
</organism>
<protein>
    <submittedName>
        <fullName evidence="1">Uncharacterized protein</fullName>
    </submittedName>
</protein>
<dbReference type="EMBL" id="AHOR02000061">
    <property type="protein sequence ID" value="EMF80246.1"/>
    <property type="molecule type" value="Genomic_DNA"/>
</dbReference>
<name>M3GTK4_9LEPT</name>
<dbReference type="AlphaFoldDB" id="M3GTK4"/>
<comment type="caution">
    <text evidence="1">The sequence shown here is derived from an EMBL/GenBank/DDBJ whole genome shotgun (WGS) entry which is preliminary data.</text>
</comment>
<reference evidence="1 2" key="1">
    <citation type="submission" date="2013-01" db="EMBL/GenBank/DDBJ databases">
        <authorList>
            <person name="Harkins D.M."/>
            <person name="Durkin A.S."/>
            <person name="Brinkac L.M."/>
            <person name="Haft D.H."/>
            <person name="Selengut J.D."/>
            <person name="Sanka R."/>
            <person name="DePew J."/>
            <person name="Purushe J."/>
            <person name="Tulsiani S.M."/>
            <person name="Graham G.C."/>
            <person name="Burns M.-A."/>
            <person name="Dohnt M.F."/>
            <person name="Smythe L.D."/>
            <person name="McKay D.B."/>
            <person name="Craig S.B."/>
            <person name="Vinetz J.M."/>
            <person name="Sutton G.G."/>
            <person name="Nierman W.C."/>
            <person name="Fouts D.E."/>
        </authorList>
    </citation>
    <scope>NUCLEOTIDE SEQUENCE [LARGE SCALE GENOMIC DNA]</scope>
    <source>
        <strain evidence="1 2">LT2116</strain>
    </source>
</reference>
<accession>M3GTK4</accession>
<gene>
    <name evidence="1" type="ORF">LEP1GSC188_2514</name>
</gene>
<proteinExistence type="predicted"/>
<evidence type="ECO:0000313" key="1">
    <source>
        <dbReference type="EMBL" id="EMF80246.1"/>
    </source>
</evidence>
<sequence>MTYSDKLLEFNLPKIETMMYSIKQRFVLLIPIKVSIVNLSTNPAFRRRILDTLFYRDG</sequence>